<keyword evidence="1" id="KW-0479">Metal-binding</keyword>
<dbReference type="Gene3D" id="3.30.565.40">
    <property type="entry name" value="Fervidobacterium nodosum Rt17-B1 like"/>
    <property type="match status" value="1"/>
</dbReference>
<dbReference type="InterPro" id="IPR050248">
    <property type="entry name" value="Polysacc_deacetylase_ArnD"/>
</dbReference>
<evidence type="ECO:0000259" key="3">
    <source>
        <dbReference type="PROSITE" id="PS51677"/>
    </source>
</evidence>
<dbReference type="PANTHER" id="PTHR10587:SF133">
    <property type="entry name" value="CHITIN DEACETYLASE 1-RELATED"/>
    <property type="match status" value="1"/>
</dbReference>
<gene>
    <name evidence="4" type="ORF">CF394_11775</name>
</gene>
<comment type="caution">
    <text evidence="4">The sequence shown here is derived from an EMBL/GenBank/DDBJ whole genome shotgun (WGS) entry which is preliminary data.</text>
</comment>
<evidence type="ECO:0000313" key="5">
    <source>
        <dbReference type="Proteomes" id="UP000217065"/>
    </source>
</evidence>
<dbReference type="PANTHER" id="PTHR10587">
    <property type="entry name" value="GLYCOSYL TRANSFERASE-RELATED"/>
    <property type="match status" value="1"/>
</dbReference>
<dbReference type="RefSeq" id="WP_094943887.1">
    <property type="nucleotide sequence ID" value="NZ_NOKQ01000252.1"/>
</dbReference>
<dbReference type="Gene3D" id="3.20.20.370">
    <property type="entry name" value="Glycoside hydrolase/deacetylase"/>
    <property type="match status" value="1"/>
</dbReference>
<dbReference type="Pfam" id="PF13739">
    <property type="entry name" value="PdaC"/>
    <property type="match status" value="1"/>
</dbReference>
<reference evidence="4 5" key="1">
    <citation type="submission" date="2017-07" db="EMBL/GenBank/DDBJ databases">
        <title>Tetzosporium hominis gen.nov. sp.nov.</title>
        <authorList>
            <person name="Tetz G."/>
            <person name="Tetz V."/>
        </authorList>
    </citation>
    <scope>NUCLEOTIDE SEQUENCE [LARGE SCALE GENOMIC DNA]</scope>
    <source>
        <strain evidence="4 5">VT-49</strain>
    </source>
</reference>
<dbReference type="SUPFAM" id="SSF88713">
    <property type="entry name" value="Glycoside hydrolase/deacetylase"/>
    <property type="match status" value="1"/>
</dbReference>
<dbReference type="InterPro" id="IPR011330">
    <property type="entry name" value="Glyco_hydro/deAcase_b/a-brl"/>
</dbReference>
<proteinExistence type="predicted"/>
<accession>A0A264W1D2</accession>
<dbReference type="InterPro" id="IPR021729">
    <property type="entry name" value="DUF3298"/>
</dbReference>
<sequence length="472" mass="53133">MRYRHVMAVLVSSVLIVLGILFAQIQSADVTSGGEITKEKNVVASKYPGIEIHTKIEETDTYKSAVHVPLFVDDRLNVEINKYVENQIKSFHSDLNKNLKVSPSPQWQSELYITFDVYQVSPSIYSFSIDTSSYLAGANGNQTTKSITMNVETGELVELEDVLKSGVEIEKRILDDIKKYILASEEDAPYFFEESLMEISDTLYEKGLLTKDSLYFKFDKYEIAAGAAGLVEAKIPLTEYEPFLEDEWRSILTLNTIDSLDGDEDKGNEGIVAKEEKQEKKLSRDMKKVALTFDDGPHPQNTPAILELLKQYDMKGTFFLLGSRIEFYPDIVKTIKEQGHEIGNHTWNHKQLTSLAESDIRSEVDSVDESLEVIIGEPSTVFRPPYGATDDTIEKIVGEPSVLWTIDTLDWKNHDPQAVLSAVESDLHPNAIILLHDIHSSTVEGVKLVLEYLQSEGYTSVTVSEILSFQEE</sequence>
<keyword evidence="5" id="KW-1185">Reference proteome</keyword>
<keyword evidence="2" id="KW-0378">Hydrolase</keyword>
<organism evidence="4 5">
    <name type="scientific">Tetzosporium hominis</name>
    <dbReference type="NCBI Taxonomy" id="2020506"/>
    <lineage>
        <taxon>Bacteria</taxon>
        <taxon>Bacillati</taxon>
        <taxon>Bacillota</taxon>
        <taxon>Bacilli</taxon>
        <taxon>Bacillales</taxon>
        <taxon>Caryophanaceae</taxon>
        <taxon>Tetzosporium</taxon>
    </lineage>
</organism>
<dbReference type="GO" id="GO:0046872">
    <property type="term" value="F:metal ion binding"/>
    <property type="evidence" value="ECO:0007669"/>
    <property type="project" value="UniProtKB-KW"/>
</dbReference>
<evidence type="ECO:0000313" key="4">
    <source>
        <dbReference type="EMBL" id="OZS77400.1"/>
    </source>
</evidence>
<name>A0A264W1D2_9BACL</name>
<feature type="domain" description="NodB homology" evidence="3">
    <location>
        <begin position="287"/>
        <end position="461"/>
    </location>
</feature>
<protein>
    <recommendedName>
        <fullName evidence="3">NodB homology domain-containing protein</fullName>
    </recommendedName>
</protein>
<dbReference type="PROSITE" id="PS51677">
    <property type="entry name" value="NODB"/>
    <property type="match status" value="1"/>
</dbReference>
<evidence type="ECO:0000256" key="2">
    <source>
        <dbReference type="ARBA" id="ARBA00022801"/>
    </source>
</evidence>
<evidence type="ECO:0000256" key="1">
    <source>
        <dbReference type="ARBA" id="ARBA00022723"/>
    </source>
</evidence>
<dbReference type="CDD" id="cd10954">
    <property type="entry name" value="CE4_CtAXE_like"/>
    <property type="match status" value="1"/>
</dbReference>
<dbReference type="EMBL" id="NOKQ01000252">
    <property type="protein sequence ID" value="OZS77400.1"/>
    <property type="molecule type" value="Genomic_DNA"/>
</dbReference>
<dbReference type="Proteomes" id="UP000217065">
    <property type="component" value="Unassembled WGS sequence"/>
</dbReference>
<dbReference type="Pfam" id="PF11738">
    <property type="entry name" value="DUF3298"/>
    <property type="match status" value="1"/>
</dbReference>
<dbReference type="GO" id="GO:0016020">
    <property type="term" value="C:membrane"/>
    <property type="evidence" value="ECO:0007669"/>
    <property type="project" value="TreeGrafter"/>
</dbReference>
<dbReference type="GO" id="GO:0016810">
    <property type="term" value="F:hydrolase activity, acting on carbon-nitrogen (but not peptide) bonds"/>
    <property type="evidence" value="ECO:0007669"/>
    <property type="project" value="InterPro"/>
</dbReference>
<dbReference type="Gene3D" id="3.90.640.20">
    <property type="entry name" value="Heat-shock cognate protein, ATPase"/>
    <property type="match status" value="1"/>
</dbReference>
<dbReference type="GO" id="GO:0005975">
    <property type="term" value="P:carbohydrate metabolic process"/>
    <property type="evidence" value="ECO:0007669"/>
    <property type="project" value="InterPro"/>
</dbReference>
<dbReference type="OrthoDB" id="9812065at2"/>
<dbReference type="Pfam" id="PF01522">
    <property type="entry name" value="Polysacc_deac_1"/>
    <property type="match status" value="1"/>
</dbReference>
<dbReference type="AlphaFoldDB" id="A0A264W1D2"/>
<dbReference type="InterPro" id="IPR037126">
    <property type="entry name" value="PdaC/RsiV-like_sf"/>
</dbReference>
<dbReference type="InterPro" id="IPR002509">
    <property type="entry name" value="NODB_dom"/>
</dbReference>
<dbReference type="InterPro" id="IPR025303">
    <property type="entry name" value="PdaC"/>
</dbReference>